<dbReference type="InterPro" id="IPR001207">
    <property type="entry name" value="Transposase_mutator"/>
</dbReference>
<dbReference type="NCBIfam" id="NF033543">
    <property type="entry name" value="transpos_IS256"/>
    <property type="match status" value="1"/>
</dbReference>
<comment type="function">
    <text evidence="1 6">Required for the transposition of the insertion element.</text>
</comment>
<keyword evidence="4 6" id="KW-0238">DNA-binding</keyword>
<evidence type="ECO:0000256" key="5">
    <source>
        <dbReference type="ARBA" id="ARBA00023172"/>
    </source>
</evidence>
<dbReference type="RefSeq" id="WP_084275743.1">
    <property type="nucleotide sequence ID" value="NZ_AP026671.1"/>
</dbReference>
<dbReference type="Proteomes" id="UP000192602">
    <property type="component" value="Unassembled WGS sequence"/>
</dbReference>
<dbReference type="GO" id="GO:0006313">
    <property type="term" value="P:DNA transposition"/>
    <property type="evidence" value="ECO:0007669"/>
    <property type="project" value="UniProtKB-UniRule"/>
</dbReference>
<dbReference type="Pfam" id="PF00872">
    <property type="entry name" value="Transposase_mut"/>
    <property type="match status" value="1"/>
</dbReference>
<keyword evidence="3 6" id="KW-0815">Transposition</keyword>
<proteinExistence type="inferred from homology"/>
<evidence type="ECO:0000256" key="3">
    <source>
        <dbReference type="ARBA" id="ARBA00022578"/>
    </source>
</evidence>
<reference evidence="8" key="1">
    <citation type="submission" date="2017-04" db="EMBL/GenBank/DDBJ databases">
        <authorList>
            <person name="Varghese N."/>
            <person name="Submissions S."/>
        </authorList>
    </citation>
    <scope>NUCLEOTIDE SEQUENCE [LARGE SCALE GENOMIC DNA]</scope>
    <source>
        <strain evidence="8">DSM 16512</strain>
    </source>
</reference>
<keyword evidence="8" id="KW-1185">Reference proteome</keyword>
<dbReference type="OrthoDB" id="9815585at2"/>
<evidence type="ECO:0000256" key="6">
    <source>
        <dbReference type="RuleBase" id="RU365089"/>
    </source>
</evidence>
<keyword evidence="5 6" id="KW-0233">DNA recombination</keyword>
<evidence type="ECO:0000313" key="8">
    <source>
        <dbReference type="Proteomes" id="UP000192602"/>
    </source>
</evidence>
<dbReference type="PANTHER" id="PTHR33217:SF7">
    <property type="entry name" value="TRANSPOSASE FOR INSERTION SEQUENCE ELEMENT IS1081"/>
    <property type="match status" value="1"/>
</dbReference>
<name>A0A1W1WTA1_9BACT</name>
<evidence type="ECO:0000256" key="4">
    <source>
        <dbReference type="ARBA" id="ARBA00023125"/>
    </source>
</evidence>
<accession>A0A1W1WTA1</accession>
<dbReference type="AlphaFoldDB" id="A0A1W1WTA1"/>
<dbReference type="EMBL" id="FWWZ01000001">
    <property type="protein sequence ID" value="SMC09521.1"/>
    <property type="molecule type" value="Genomic_DNA"/>
</dbReference>
<evidence type="ECO:0000256" key="2">
    <source>
        <dbReference type="ARBA" id="ARBA00010961"/>
    </source>
</evidence>
<dbReference type="GO" id="GO:0004803">
    <property type="term" value="F:transposase activity"/>
    <property type="evidence" value="ECO:0007669"/>
    <property type="project" value="UniProtKB-UniRule"/>
</dbReference>
<dbReference type="GO" id="GO:0003677">
    <property type="term" value="F:DNA binding"/>
    <property type="evidence" value="ECO:0007669"/>
    <property type="project" value="UniProtKB-UniRule"/>
</dbReference>
<comment type="similarity">
    <text evidence="2 6">Belongs to the transposase mutator family.</text>
</comment>
<dbReference type="PANTHER" id="PTHR33217">
    <property type="entry name" value="TRANSPOSASE FOR INSERTION SEQUENCE ELEMENT IS1081"/>
    <property type="match status" value="1"/>
</dbReference>
<organism evidence="7 8">
    <name type="scientific">Nitratiruptor tergarcus DSM 16512</name>
    <dbReference type="NCBI Taxonomy" id="1069081"/>
    <lineage>
        <taxon>Bacteria</taxon>
        <taxon>Pseudomonadati</taxon>
        <taxon>Campylobacterota</taxon>
        <taxon>Epsilonproteobacteria</taxon>
        <taxon>Nautiliales</taxon>
        <taxon>Nitratiruptoraceae</taxon>
        <taxon>Nitratiruptor</taxon>
    </lineage>
</organism>
<evidence type="ECO:0000256" key="1">
    <source>
        <dbReference type="ARBA" id="ARBA00002190"/>
    </source>
</evidence>
<keyword evidence="6" id="KW-0814">Transposable element</keyword>
<sequence length="404" mass="47389">MSNNSKKELKIFKEIMTQFIVEDDPLLAMLKWMMEQLMQIESEMKVGAKKGEHKSERKSYFSGYRPRRFDTRLGTVYLMVPKIRKGGYVPFFITERKRSEQALIAMVKEAYVNGVSTRKIERLAKELGIENISASQVSQINKGLDEQVKEFRNRPLQKEYPFVWVDALYEKVRDYEGKVVSTAIMIAYGVNLEGKREILAIEPFINESVESWKNFFIKLQARGLQKIALLISDAHLGIQKAFKETFLGASWQRCKVHFMRNILAHVPHKAKEKFAAKLKTVWLQENKKDAQVIAQMIIEEFGKKFPEAIETLQNSLEDSLQFYHFPQIDKRRISSTNVLERINKEVRRRSKVVSIFPSRESYLRLIATYLMEYTEDWEVDRCYIQPDKLQQIMEIHKVQLQKAA</sequence>
<gene>
    <name evidence="7" type="ORF">SAMN05660197_1336</name>
</gene>
<protein>
    <recommendedName>
        <fullName evidence="6">Mutator family transposase</fullName>
    </recommendedName>
</protein>
<evidence type="ECO:0000313" key="7">
    <source>
        <dbReference type="EMBL" id="SMC09521.1"/>
    </source>
</evidence>